<organism evidence="1 2">
    <name type="scientific">Caerostris darwini</name>
    <dbReference type="NCBI Taxonomy" id="1538125"/>
    <lineage>
        <taxon>Eukaryota</taxon>
        <taxon>Metazoa</taxon>
        <taxon>Ecdysozoa</taxon>
        <taxon>Arthropoda</taxon>
        <taxon>Chelicerata</taxon>
        <taxon>Arachnida</taxon>
        <taxon>Araneae</taxon>
        <taxon>Araneomorphae</taxon>
        <taxon>Entelegynae</taxon>
        <taxon>Araneoidea</taxon>
        <taxon>Araneidae</taxon>
        <taxon>Caerostris</taxon>
    </lineage>
</organism>
<comment type="caution">
    <text evidence="1">The sequence shown here is derived from an EMBL/GenBank/DDBJ whole genome shotgun (WGS) entry which is preliminary data.</text>
</comment>
<evidence type="ECO:0000313" key="1">
    <source>
        <dbReference type="EMBL" id="GIY74561.1"/>
    </source>
</evidence>
<dbReference type="EMBL" id="BPLQ01013760">
    <property type="protein sequence ID" value="GIY74561.1"/>
    <property type="molecule type" value="Genomic_DNA"/>
</dbReference>
<gene>
    <name evidence="1" type="ORF">CDAR_410081</name>
</gene>
<evidence type="ECO:0000313" key="2">
    <source>
        <dbReference type="Proteomes" id="UP001054837"/>
    </source>
</evidence>
<proteinExistence type="predicted"/>
<dbReference type="AlphaFoldDB" id="A0AAV4VW94"/>
<sequence>MESLKMHIKVNEDKIRQSKIMSLTSYSTQSGKLSVEREAESDSETVVLSGGLIMSFYDDHENNDGCQREEDKEDDQVVPGRQRIGTCGRQKRRPDCALLSEGITCGRQRRRSGCALLFCKICNKYSMATQFGTFEK</sequence>
<protein>
    <submittedName>
        <fullName evidence="1">Uncharacterized protein</fullName>
    </submittedName>
</protein>
<name>A0AAV4VW94_9ARAC</name>
<reference evidence="1 2" key="1">
    <citation type="submission" date="2021-06" db="EMBL/GenBank/DDBJ databases">
        <title>Caerostris darwini draft genome.</title>
        <authorList>
            <person name="Kono N."/>
            <person name="Arakawa K."/>
        </authorList>
    </citation>
    <scope>NUCLEOTIDE SEQUENCE [LARGE SCALE GENOMIC DNA]</scope>
</reference>
<dbReference type="Proteomes" id="UP001054837">
    <property type="component" value="Unassembled WGS sequence"/>
</dbReference>
<accession>A0AAV4VW94</accession>
<keyword evidence="2" id="KW-1185">Reference proteome</keyword>